<evidence type="ECO:0000313" key="3">
    <source>
        <dbReference type="EMBL" id="SUT91270.1"/>
    </source>
</evidence>
<dbReference type="AlphaFoldDB" id="A0A380TSB4"/>
<evidence type="ECO:0000313" key="5">
    <source>
        <dbReference type="Proteomes" id="UP000595107"/>
    </source>
</evidence>
<dbReference type="RefSeq" id="WP_004694165.1">
    <property type="nucleotide sequence ID" value="NZ_BBTB01000075.1"/>
</dbReference>
<reference evidence="2 5" key="2">
    <citation type="submission" date="2020-12" db="EMBL/GenBank/DDBJ databases">
        <title>FDA dAtabase for Regulatory Grade micrObial Sequences (FDA-ARGOS): Supporting development and validation of Infectious Disease Dx tests.</title>
        <authorList>
            <person name="Sproer C."/>
            <person name="Gronow S."/>
            <person name="Severitt S."/>
            <person name="Schroder I."/>
            <person name="Tallon L."/>
            <person name="Sadzewicz L."/>
            <person name="Zhao X."/>
            <person name="Boylan J."/>
            <person name="Ott S."/>
            <person name="Bowen H."/>
            <person name="Vavikolanu K."/>
            <person name="Mehta A."/>
            <person name="Aluvathingal J."/>
            <person name="Nadendla S."/>
            <person name="Lowell S."/>
            <person name="Myers T."/>
            <person name="Yan Y."/>
            <person name="Sichtig H."/>
        </authorList>
    </citation>
    <scope>NUCLEOTIDE SEQUENCE [LARGE SCALE GENOMIC DNA]</scope>
    <source>
        <strain evidence="2 5">FDAARGOS_910</strain>
    </source>
</reference>
<sequence>MTKQTSFCQTLSNLQHGYSLQELDQLLTEALQASQDTGKVSKVSVTLTIKPNGAGTYKITDDIKSTLPKFEKEATLLFTDGEQQLVREDPRQQKLKLEQVQSSGPIDLKGIPADSKPQIKSLN</sequence>
<evidence type="ECO:0000313" key="2">
    <source>
        <dbReference type="EMBL" id="QPS02849.1"/>
    </source>
</evidence>
<gene>
    <name evidence="2" type="ORF">I6G67_11435</name>
    <name evidence="3" type="ORF">NCTC10308_00430</name>
</gene>
<feature type="region of interest" description="Disordered" evidence="1">
    <location>
        <begin position="81"/>
        <end position="123"/>
    </location>
</feature>
<organism evidence="3 4">
    <name type="scientific">Acinetobacter johnsonii</name>
    <dbReference type="NCBI Taxonomy" id="40214"/>
    <lineage>
        <taxon>Bacteria</taxon>
        <taxon>Pseudomonadati</taxon>
        <taxon>Pseudomonadota</taxon>
        <taxon>Gammaproteobacteria</taxon>
        <taxon>Moraxellales</taxon>
        <taxon>Moraxellaceae</taxon>
        <taxon>Acinetobacter</taxon>
    </lineage>
</organism>
<proteinExistence type="predicted"/>
<evidence type="ECO:0000256" key="1">
    <source>
        <dbReference type="SAM" id="MobiDB-lite"/>
    </source>
</evidence>
<dbReference type="Proteomes" id="UP000254227">
    <property type="component" value="Unassembled WGS sequence"/>
</dbReference>
<evidence type="ECO:0000313" key="4">
    <source>
        <dbReference type="Proteomes" id="UP000254227"/>
    </source>
</evidence>
<feature type="compositionally biased region" description="Basic and acidic residues" evidence="1">
    <location>
        <begin position="85"/>
        <end position="97"/>
    </location>
</feature>
<dbReference type="EMBL" id="UFRV01000006">
    <property type="protein sequence ID" value="SUT91270.1"/>
    <property type="molecule type" value="Genomic_DNA"/>
</dbReference>
<dbReference type="Proteomes" id="UP000595107">
    <property type="component" value="Chromosome"/>
</dbReference>
<protein>
    <submittedName>
        <fullName evidence="3">Uncharacterized protein</fullName>
    </submittedName>
</protein>
<reference evidence="3 4" key="1">
    <citation type="submission" date="2018-06" db="EMBL/GenBank/DDBJ databases">
        <authorList>
            <consortium name="Pathogen Informatics"/>
            <person name="Doyle S."/>
        </authorList>
    </citation>
    <scope>NUCLEOTIDE SEQUENCE [LARGE SCALE GENOMIC DNA]</scope>
    <source>
        <strain evidence="3 4">NCTC10308</strain>
    </source>
</reference>
<dbReference type="EMBL" id="CP065666">
    <property type="protein sequence ID" value="QPS02849.1"/>
    <property type="molecule type" value="Genomic_DNA"/>
</dbReference>
<name>A0A380TSB4_ACIJO</name>
<accession>A0A380TSB4</accession>